<comment type="caution">
    <text evidence="2">The sequence shown here is derived from an EMBL/GenBank/DDBJ whole genome shotgun (WGS) entry which is preliminary data.</text>
</comment>
<organism evidence="2 3">
    <name type="scientific">Diploscapter pachys</name>
    <dbReference type="NCBI Taxonomy" id="2018661"/>
    <lineage>
        <taxon>Eukaryota</taxon>
        <taxon>Metazoa</taxon>
        <taxon>Ecdysozoa</taxon>
        <taxon>Nematoda</taxon>
        <taxon>Chromadorea</taxon>
        <taxon>Rhabditida</taxon>
        <taxon>Rhabditina</taxon>
        <taxon>Rhabditomorpha</taxon>
        <taxon>Rhabditoidea</taxon>
        <taxon>Rhabditidae</taxon>
        <taxon>Diploscapter</taxon>
    </lineage>
</organism>
<accession>A0A2A2JFB3</accession>
<name>A0A2A2JFB3_9BILA</name>
<sequence>MLAPTMSPATRNPDFFTAKSNEIRYGHHDGLEDIPKNHELFIEFLTKETWVQKADVAASNGILKASRRRAADRVDPVDAQPTTSKRY</sequence>
<reference evidence="2 3" key="1">
    <citation type="journal article" date="2017" name="Curr. Biol.">
        <title>Genome architecture and evolution of a unichromosomal asexual nematode.</title>
        <authorList>
            <person name="Fradin H."/>
            <person name="Zegar C."/>
            <person name="Gutwein M."/>
            <person name="Lucas J."/>
            <person name="Kovtun M."/>
            <person name="Corcoran D."/>
            <person name="Baugh L.R."/>
            <person name="Kiontke K."/>
            <person name="Gunsalus K."/>
            <person name="Fitch D.H."/>
            <person name="Piano F."/>
        </authorList>
    </citation>
    <scope>NUCLEOTIDE SEQUENCE [LARGE SCALE GENOMIC DNA]</scope>
    <source>
        <strain evidence="2">PF1309</strain>
    </source>
</reference>
<dbReference type="Proteomes" id="UP000218231">
    <property type="component" value="Unassembled WGS sequence"/>
</dbReference>
<evidence type="ECO:0000256" key="1">
    <source>
        <dbReference type="SAM" id="MobiDB-lite"/>
    </source>
</evidence>
<protein>
    <submittedName>
        <fullName evidence="2">Uncharacterized protein</fullName>
    </submittedName>
</protein>
<keyword evidence="3" id="KW-1185">Reference proteome</keyword>
<gene>
    <name evidence="2" type="ORF">WR25_23749</name>
</gene>
<feature type="region of interest" description="Disordered" evidence="1">
    <location>
        <begin position="65"/>
        <end position="87"/>
    </location>
</feature>
<evidence type="ECO:0000313" key="2">
    <source>
        <dbReference type="EMBL" id="PAV60413.1"/>
    </source>
</evidence>
<proteinExistence type="predicted"/>
<dbReference type="AlphaFoldDB" id="A0A2A2JFB3"/>
<dbReference type="EMBL" id="LIAE01010467">
    <property type="protein sequence ID" value="PAV60413.1"/>
    <property type="molecule type" value="Genomic_DNA"/>
</dbReference>
<evidence type="ECO:0000313" key="3">
    <source>
        <dbReference type="Proteomes" id="UP000218231"/>
    </source>
</evidence>